<dbReference type="AlphaFoldDB" id="A0A1F6AUT5"/>
<feature type="transmembrane region" description="Helical" evidence="1">
    <location>
        <begin position="21"/>
        <end position="40"/>
    </location>
</feature>
<dbReference type="EMBL" id="MFJY01000010">
    <property type="protein sequence ID" value="OGG28388.1"/>
    <property type="molecule type" value="Genomic_DNA"/>
</dbReference>
<keyword evidence="1" id="KW-1133">Transmembrane helix</keyword>
<sequence>MTATAHARVAGAIASKIPDPLAAAALALASHFIMDSVPHWDFGTNWRNRPKSITGILAIAETVIGMSVAYLVFGGKVELGLLLITVVASLIPDWLETPWYIFFANKNKKEPTKNAGFLEKLCFNIYKTENVFHTKASFPFGVITQVATVAFFLLLLR</sequence>
<evidence type="ECO:0000256" key="1">
    <source>
        <dbReference type="SAM" id="Phobius"/>
    </source>
</evidence>
<reference evidence="2 3" key="1">
    <citation type="journal article" date="2016" name="Nat. Commun.">
        <title>Thousands of microbial genomes shed light on interconnected biogeochemical processes in an aquifer system.</title>
        <authorList>
            <person name="Anantharaman K."/>
            <person name="Brown C.T."/>
            <person name="Hug L.A."/>
            <person name="Sharon I."/>
            <person name="Castelle C.J."/>
            <person name="Probst A.J."/>
            <person name="Thomas B.C."/>
            <person name="Singh A."/>
            <person name="Wilkins M.J."/>
            <person name="Karaoz U."/>
            <person name="Brodie E.L."/>
            <person name="Williams K.H."/>
            <person name="Hubbard S.S."/>
            <person name="Banfield J.F."/>
        </authorList>
    </citation>
    <scope>NUCLEOTIDE SEQUENCE [LARGE SCALE GENOMIC DNA]</scope>
</reference>
<feature type="transmembrane region" description="Helical" evidence="1">
    <location>
        <begin position="80"/>
        <end position="102"/>
    </location>
</feature>
<gene>
    <name evidence="2" type="ORF">A3A64_03775</name>
</gene>
<feature type="transmembrane region" description="Helical" evidence="1">
    <location>
        <begin position="52"/>
        <end position="73"/>
    </location>
</feature>
<keyword evidence="1" id="KW-0812">Transmembrane</keyword>
<evidence type="ECO:0000313" key="3">
    <source>
        <dbReference type="Proteomes" id="UP000178305"/>
    </source>
</evidence>
<protein>
    <recommendedName>
        <fullName evidence="4">DUF3307 domain-containing protein</fullName>
    </recommendedName>
</protein>
<comment type="caution">
    <text evidence="2">The sequence shown here is derived from an EMBL/GenBank/DDBJ whole genome shotgun (WGS) entry which is preliminary data.</text>
</comment>
<accession>A0A1F6AUT5</accession>
<proteinExistence type="predicted"/>
<organism evidence="2 3">
    <name type="scientific">Candidatus Gottesmanbacteria bacterium RIFCSPLOWO2_01_FULL_48_11</name>
    <dbReference type="NCBI Taxonomy" id="1798395"/>
    <lineage>
        <taxon>Bacteria</taxon>
        <taxon>Candidatus Gottesmaniibacteriota</taxon>
    </lineage>
</organism>
<evidence type="ECO:0008006" key="4">
    <source>
        <dbReference type="Google" id="ProtNLM"/>
    </source>
</evidence>
<feature type="transmembrane region" description="Helical" evidence="1">
    <location>
        <begin position="136"/>
        <end position="156"/>
    </location>
</feature>
<keyword evidence="1" id="KW-0472">Membrane</keyword>
<name>A0A1F6AUT5_9BACT</name>
<dbReference type="Proteomes" id="UP000178305">
    <property type="component" value="Unassembled WGS sequence"/>
</dbReference>
<evidence type="ECO:0000313" key="2">
    <source>
        <dbReference type="EMBL" id="OGG28388.1"/>
    </source>
</evidence>